<dbReference type="InterPro" id="IPR004172">
    <property type="entry name" value="L27_dom"/>
</dbReference>
<dbReference type="InterPro" id="IPR050716">
    <property type="entry name" value="MAGUK"/>
</dbReference>
<proteinExistence type="inferred from homology"/>
<dbReference type="Pfam" id="PF00625">
    <property type="entry name" value="Guanylate_kin"/>
    <property type="match status" value="1"/>
</dbReference>
<dbReference type="InterPro" id="IPR027417">
    <property type="entry name" value="P-loop_NTPase"/>
</dbReference>
<feature type="domain" description="Guanylate kinase/L-type calcium channel beta subunit" evidence="3">
    <location>
        <begin position="304"/>
        <end position="424"/>
    </location>
</feature>
<comment type="similarity">
    <text evidence="1">Belongs to the MAGUK family.</text>
</comment>
<dbReference type="Proteomes" id="UP001164746">
    <property type="component" value="Chromosome 7"/>
</dbReference>
<dbReference type="SUPFAM" id="SSF101288">
    <property type="entry name" value="L27 domain"/>
    <property type="match status" value="1"/>
</dbReference>
<dbReference type="InterPro" id="IPR036028">
    <property type="entry name" value="SH3-like_dom_sf"/>
</dbReference>
<dbReference type="SUPFAM" id="SSF52540">
    <property type="entry name" value="P-loop containing nucleoside triphosphate hydrolases"/>
    <property type="match status" value="1"/>
</dbReference>
<evidence type="ECO:0000256" key="2">
    <source>
        <dbReference type="ARBA" id="ARBA00022443"/>
    </source>
</evidence>
<evidence type="ECO:0000259" key="4">
    <source>
        <dbReference type="SMART" id="SM00326"/>
    </source>
</evidence>
<dbReference type="SMART" id="SM00072">
    <property type="entry name" value="GuKc"/>
    <property type="match status" value="1"/>
</dbReference>
<dbReference type="PANTHER" id="PTHR23122">
    <property type="entry name" value="MEMBRANE-ASSOCIATED GUANYLATE KINASE MAGUK"/>
    <property type="match status" value="1"/>
</dbReference>
<dbReference type="InterPro" id="IPR008145">
    <property type="entry name" value="GK/Ca_channel_bsu"/>
</dbReference>
<evidence type="ECO:0000259" key="3">
    <source>
        <dbReference type="SMART" id="SM00072"/>
    </source>
</evidence>
<feature type="domain" description="L27" evidence="5">
    <location>
        <begin position="40"/>
        <end position="96"/>
    </location>
</feature>
<gene>
    <name evidence="6" type="ORF">MAR_035233</name>
</gene>
<dbReference type="Gene3D" id="3.40.50.300">
    <property type="entry name" value="P-loop containing nucleotide triphosphate hydrolases"/>
    <property type="match status" value="2"/>
</dbReference>
<protein>
    <submittedName>
        <fullName evidence="6">MPP2-like protein</fullName>
    </submittedName>
</protein>
<dbReference type="SUPFAM" id="SSF50044">
    <property type="entry name" value="SH3-domain"/>
    <property type="match status" value="1"/>
</dbReference>
<organism evidence="6 7">
    <name type="scientific">Mya arenaria</name>
    <name type="common">Soft-shell clam</name>
    <dbReference type="NCBI Taxonomy" id="6604"/>
    <lineage>
        <taxon>Eukaryota</taxon>
        <taxon>Metazoa</taxon>
        <taxon>Spiralia</taxon>
        <taxon>Lophotrochozoa</taxon>
        <taxon>Mollusca</taxon>
        <taxon>Bivalvia</taxon>
        <taxon>Autobranchia</taxon>
        <taxon>Heteroconchia</taxon>
        <taxon>Euheterodonta</taxon>
        <taxon>Imparidentia</taxon>
        <taxon>Neoheterodontei</taxon>
        <taxon>Myida</taxon>
        <taxon>Myoidea</taxon>
        <taxon>Myidae</taxon>
        <taxon>Mya</taxon>
    </lineage>
</organism>
<dbReference type="InterPro" id="IPR036892">
    <property type="entry name" value="L27_dom_sf"/>
</dbReference>
<evidence type="ECO:0000256" key="1">
    <source>
        <dbReference type="ARBA" id="ARBA00007014"/>
    </source>
</evidence>
<dbReference type="Gene3D" id="1.10.287.650">
    <property type="entry name" value="L27 domain"/>
    <property type="match status" value="1"/>
</dbReference>
<evidence type="ECO:0000313" key="6">
    <source>
        <dbReference type="EMBL" id="WAR10157.1"/>
    </source>
</evidence>
<evidence type="ECO:0000259" key="5">
    <source>
        <dbReference type="SMART" id="SM00569"/>
    </source>
</evidence>
<feature type="domain" description="SH3" evidence="4">
    <location>
        <begin position="228"/>
        <end position="294"/>
    </location>
</feature>
<dbReference type="Gene3D" id="2.30.30.40">
    <property type="entry name" value="SH3 Domains"/>
    <property type="match status" value="1"/>
</dbReference>
<keyword evidence="7" id="KW-1185">Reference proteome</keyword>
<sequence length="436" mass="50162">VTSGECCKPRQRSQIFQDKYHSVGILADLTGCQPLVKMNQDLTLQNNLDRLQDATGASDNEIDFLSNLLSDPTFQAIVDAQDRLEEYREDQPEGPEDEKHAAKCIGDVYHAIGGSIDTDPNVHELNQILGDAHVKALLDAHDDIIDRNFEEMVEEQHRPQLFQSVSSNFQDLEDNIRLVGIMKSDEPLVNGMPVYTPQMLMDIIRTSEQRVNLKIIPAYQEHHHTSQMFMKAHFTYNPMNDRLIPSKEAGLSFQDGDILLIFNHDDPNWWQAQIVGDEMNRVGLIPSKNLEENRKAFVRSDQDYSKSSLLCGLKRKKKKKIKYSATKNKDRETMDMEIKADLYLEFGEFNGNLYGTKLETVHDTIRSGRMCVLDVNPTEEDFLKIIDESAQIEKVYKSYFDTTIVNDSFEETFREIRKIVDTLSTDTQWVPVNWVY</sequence>
<dbReference type="SMART" id="SM00569">
    <property type="entry name" value="L27"/>
    <property type="match status" value="2"/>
</dbReference>
<dbReference type="InterPro" id="IPR001452">
    <property type="entry name" value="SH3_domain"/>
</dbReference>
<accession>A0ABY7EMB7</accession>
<dbReference type="SMART" id="SM00326">
    <property type="entry name" value="SH3"/>
    <property type="match status" value="1"/>
</dbReference>
<reference evidence="6" key="1">
    <citation type="submission" date="2022-11" db="EMBL/GenBank/DDBJ databases">
        <title>Centuries of genome instability and evolution in soft-shell clam transmissible cancer (bioRxiv).</title>
        <authorList>
            <person name="Hart S.F.M."/>
            <person name="Yonemitsu M.A."/>
            <person name="Giersch R.M."/>
            <person name="Beal B.F."/>
            <person name="Arriagada G."/>
            <person name="Davis B.W."/>
            <person name="Ostrander E.A."/>
            <person name="Goff S.P."/>
            <person name="Metzger M.J."/>
        </authorList>
    </citation>
    <scope>NUCLEOTIDE SEQUENCE</scope>
    <source>
        <strain evidence="6">MELC-2E11</strain>
        <tissue evidence="6">Siphon/mantle</tissue>
    </source>
</reference>
<keyword evidence="2" id="KW-0728">SH3 domain</keyword>
<feature type="non-terminal residue" evidence="6">
    <location>
        <position position="1"/>
    </location>
</feature>
<dbReference type="Pfam" id="PF07653">
    <property type="entry name" value="SH3_2"/>
    <property type="match status" value="1"/>
</dbReference>
<feature type="domain" description="L27" evidence="5">
    <location>
        <begin position="97"/>
        <end position="155"/>
    </location>
</feature>
<dbReference type="CDD" id="cd11862">
    <property type="entry name" value="SH3_MPP"/>
    <property type="match status" value="1"/>
</dbReference>
<name>A0ABY7EMB7_MYAAR</name>
<dbReference type="EMBL" id="CP111018">
    <property type="protein sequence ID" value="WAR10157.1"/>
    <property type="molecule type" value="Genomic_DNA"/>
</dbReference>
<evidence type="ECO:0000313" key="7">
    <source>
        <dbReference type="Proteomes" id="UP001164746"/>
    </source>
</evidence>